<organism evidence="2 3">
    <name type="scientific">Ophiocordyceps sinensis</name>
    <dbReference type="NCBI Taxonomy" id="72228"/>
    <lineage>
        <taxon>Eukaryota</taxon>
        <taxon>Fungi</taxon>
        <taxon>Dikarya</taxon>
        <taxon>Ascomycota</taxon>
        <taxon>Pezizomycotina</taxon>
        <taxon>Sordariomycetes</taxon>
        <taxon>Hypocreomycetidae</taxon>
        <taxon>Hypocreales</taxon>
        <taxon>Ophiocordycipitaceae</taxon>
        <taxon>Ophiocordyceps</taxon>
    </lineage>
</organism>
<feature type="compositionally biased region" description="Basic residues" evidence="1">
    <location>
        <begin position="96"/>
        <end position="113"/>
    </location>
</feature>
<feature type="compositionally biased region" description="Low complexity" evidence="1">
    <location>
        <begin position="186"/>
        <end position="196"/>
    </location>
</feature>
<evidence type="ECO:0000313" key="3">
    <source>
        <dbReference type="Proteomes" id="UP000557566"/>
    </source>
</evidence>
<dbReference type="Proteomes" id="UP000557566">
    <property type="component" value="Unassembled WGS sequence"/>
</dbReference>
<sequence>MWRGNPQPTYGYGYSTNRQTRDPPQYDPLTQNRLLRLPADLFAYLLPADLTHDSTYSAYCYAGFNVDVFPDDCTGCAGFNVKVFPDDAKRHEQQRLRSRLRRHQLPVRGRRHSTSSEGRGISTAGSHPLQTAQAAQASTLTSSLTTPSATSSSGSEAAADDMKPQSKVAGEEAAADSQEPCNPSLASATTASASAADMAQPTNVSVDDSSSRSDLEMISDDDSSSLSHVELISVDDSPSPPIVDSDSVVFEWTRPWKRAIDPYEQGSWFCARCMGGLEQKYNVRLDETRMRAPGFPIRQRKCHYCQRMGFCKLFVCFD</sequence>
<reference evidence="2 3" key="1">
    <citation type="journal article" date="2020" name="Genome Biol. Evol.">
        <title>A new high-quality draft genome assembly of the Chinese cordyceps Ophiocordyceps sinensis.</title>
        <authorList>
            <person name="Shu R."/>
            <person name="Zhang J."/>
            <person name="Meng Q."/>
            <person name="Zhang H."/>
            <person name="Zhou G."/>
            <person name="Li M."/>
            <person name="Wu P."/>
            <person name="Zhao Y."/>
            <person name="Chen C."/>
            <person name="Qin Q."/>
        </authorList>
    </citation>
    <scope>NUCLEOTIDE SEQUENCE [LARGE SCALE GENOMIC DNA]</scope>
    <source>
        <strain evidence="2 3">IOZ07</strain>
    </source>
</reference>
<gene>
    <name evidence="2" type="ORF">G6O67_003333</name>
</gene>
<proteinExistence type="predicted"/>
<feature type="region of interest" description="Disordered" evidence="1">
    <location>
        <begin position="1"/>
        <end position="26"/>
    </location>
</feature>
<feature type="compositionally biased region" description="Low complexity" evidence="1">
    <location>
        <begin position="129"/>
        <end position="157"/>
    </location>
</feature>
<feature type="region of interest" description="Disordered" evidence="1">
    <location>
        <begin position="92"/>
        <end position="222"/>
    </location>
</feature>
<dbReference type="OrthoDB" id="4938840at2759"/>
<accession>A0A8H4V8H2</accession>
<protein>
    <submittedName>
        <fullName evidence="2">Uncharacterized protein</fullName>
    </submittedName>
</protein>
<dbReference type="EMBL" id="JAAVMX010000003">
    <property type="protein sequence ID" value="KAF4511550.1"/>
    <property type="molecule type" value="Genomic_DNA"/>
</dbReference>
<name>A0A8H4V8H2_9HYPO</name>
<comment type="caution">
    <text evidence="2">The sequence shown here is derived from an EMBL/GenBank/DDBJ whole genome shotgun (WGS) entry which is preliminary data.</text>
</comment>
<evidence type="ECO:0000313" key="2">
    <source>
        <dbReference type="EMBL" id="KAF4511550.1"/>
    </source>
</evidence>
<keyword evidence="3" id="KW-1185">Reference proteome</keyword>
<evidence type="ECO:0000256" key="1">
    <source>
        <dbReference type="SAM" id="MobiDB-lite"/>
    </source>
</evidence>
<dbReference type="AlphaFoldDB" id="A0A8H4V8H2"/>